<dbReference type="Proteomes" id="UP001168972">
    <property type="component" value="Unassembled WGS sequence"/>
</dbReference>
<feature type="transmembrane region" description="Helical" evidence="1">
    <location>
        <begin position="78"/>
        <end position="101"/>
    </location>
</feature>
<reference evidence="2" key="2">
    <citation type="submission" date="2023-03" db="EMBL/GenBank/DDBJ databases">
        <authorList>
            <person name="Inwood S.N."/>
            <person name="Skelly J.G."/>
            <person name="Guhlin J."/>
            <person name="Harrop T.W.R."/>
            <person name="Goldson S.G."/>
            <person name="Dearden P.K."/>
        </authorList>
    </citation>
    <scope>NUCLEOTIDE SEQUENCE</scope>
    <source>
        <strain evidence="2">Lincoln</strain>
        <tissue evidence="2">Whole body</tissue>
    </source>
</reference>
<keyword evidence="1" id="KW-1133">Transmembrane helix</keyword>
<name>A0AA39G4Z5_MICHY</name>
<dbReference type="EMBL" id="JAQQBR010000002">
    <property type="protein sequence ID" value="KAK0181649.1"/>
    <property type="molecule type" value="Genomic_DNA"/>
</dbReference>
<keyword evidence="1" id="KW-0472">Membrane</keyword>
<sequence>MDTLVETAVLYITIFTEMFQKILMTMINYGLNAVGVSPDTISELTHSITKPTDQLGFNFVEFYKQSIDSLYFDQFQILLIKIFLLTLLSLLIMIYAAWYVYGSPITDKFMHSGKVMKNEESDTDDN</sequence>
<proteinExistence type="predicted"/>
<evidence type="ECO:0000313" key="2">
    <source>
        <dbReference type="EMBL" id="KAK0181649.1"/>
    </source>
</evidence>
<reference evidence="2" key="1">
    <citation type="journal article" date="2023" name="bioRxiv">
        <title>Scaffold-level genome assemblies of two parasitoid biocontrol wasps reveal the parthenogenesis mechanism and an associated novel virus.</title>
        <authorList>
            <person name="Inwood S."/>
            <person name="Skelly J."/>
            <person name="Guhlin J."/>
            <person name="Harrop T."/>
            <person name="Goldson S."/>
            <person name="Dearden P."/>
        </authorList>
    </citation>
    <scope>NUCLEOTIDE SEQUENCE</scope>
    <source>
        <strain evidence="2">Lincoln</strain>
        <tissue evidence="2">Whole body</tissue>
    </source>
</reference>
<protein>
    <submittedName>
        <fullName evidence="2">Uncharacterized protein</fullName>
    </submittedName>
</protein>
<gene>
    <name evidence="2" type="ORF">PV327_003917</name>
</gene>
<keyword evidence="3" id="KW-1185">Reference proteome</keyword>
<organism evidence="2 3">
    <name type="scientific">Microctonus hyperodae</name>
    <name type="common">Parasitoid wasp</name>
    <dbReference type="NCBI Taxonomy" id="165561"/>
    <lineage>
        <taxon>Eukaryota</taxon>
        <taxon>Metazoa</taxon>
        <taxon>Ecdysozoa</taxon>
        <taxon>Arthropoda</taxon>
        <taxon>Hexapoda</taxon>
        <taxon>Insecta</taxon>
        <taxon>Pterygota</taxon>
        <taxon>Neoptera</taxon>
        <taxon>Endopterygota</taxon>
        <taxon>Hymenoptera</taxon>
        <taxon>Apocrita</taxon>
        <taxon>Ichneumonoidea</taxon>
        <taxon>Braconidae</taxon>
        <taxon>Euphorinae</taxon>
        <taxon>Microctonus</taxon>
    </lineage>
</organism>
<comment type="caution">
    <text evidence="2">The sequence shown here is derived from an EMBL/GenBank/DDBJ whole genome shotgun (WGS) entry which is preliminary data.</text>
</comment>
<keyword evidence="1" id="KW-0812">Transmembrane</keyword>
<evidence type="ECO:0000256" key="1">
    <source>
        <dbReference type="SAM" id="Phobius"/>
    </source>
</evidence>
<evidence type="ECO:0000313" key="3">
    <source>
        <dbReference type="Proteomes" id="UP001168972"/>
    </source>
</evidence>
<dbReference type="AlphaFoldDB" id="A0AA39G4Z5"/>
<accession>A0AA39G4Z5</accession>